<proteinExistence type="predicted"/>
<dbReference type="Proteomes" id="UP001357223">
    <property type="component" value="Chromosome"/>
</dbReference>
<keyword evidence="3" id="KW-1185">Reference proteome</keyword>
<evidence type="ECO:0000313" key="2">
    <source>
        <dbReference type="EMBL" id="WVX80993.1"/>
    </source>
</evidence>
<evidence type="ECO:0000256" key="1">
    <source>
        <dbReference type="SAM" id="MobiDB-lite"/>
    </source>
</evidence>
<feature type="compositionally biased region" description="Basic and acidic residues" evidence="1">
    <location>
        <begin position="37"/>
        <end position="47"/>
    </location>
</feature>
<feature type="region of interest" description="Disordered" evidence="1">
    <location>
        <begin position="1"/>
        <end position="47"/>
    </location>
</feature>
<dbReference type="EMBL" id="CP137640">
    <property type="protein sequence ID" value="WVX80993.1"/>
    <property type="molecule type" value="Genomic_DNA"/>
</dbReference>
<reference evidence="2 3" key="1">
    <citation type="submission" date="2023-10" db="EMBL/GenBank/DDBJ databases">
        <title>Niallia locisalis sp.nov. isolated from a salt pond sample.</title>
        <authorList>
            <person name="Li X.-J."/>
            <person name="Dong L."/>
        </authorList>
    </citation>
    <scope>NUCLEOTIDE SEQUENCE [LARGE SCALE GENOMIC DNA]</scope>
    <source>
        <strain evidence="2 3">DSM 29761</strain>
    </source>
</reference>
<name>A0ABZ2CD64_9BACI</name>
<gene>
    <name evidence="2" type="ORF">R4Z09_27880</name>
</gene>
<feature type="compositionally biased region" description="Polar residues" evidence="1">
    <location>
        <begin position="18"/>
        <end position="29"/>
    </location>
</feature>
<protein>
    <submittedName>
        <fullName evidence="2">Uncharacterized protein</fullName>
    </submittedName>
</protein>
<organism evidence="2 3">
    <name type="scientific">Niallia oryzisoli</name>
    <dbReference type="NCBI Taxonomy" id="1737571"/>
    <lineage>
        <taxon>Bacteria</taxon>
        <taxon>Bacillati</taxon>
        <taxon>Bacillota</taxon>
        <taxon>Bacilli</taxon>
        <taxon>Bacillales</taxon>
        <taxon>Bacillaceae</taxon>
        <taxon>Niallia</taxon>
    </lineage>
</organism>
<evidence type="ECO:0000313" key="3">
    <source>
        <dbReference type="Proteomes" id="UP001357223"/>
    </source>
</evidence>
<accession>A0ABZ2CD64</accession>
<sequence>MKTNKKQQTNKINGKAQALQNKTGNSQMEGQAPAQKDGFRYDYNDNF</sequence>
<feature type="compositionally biased region" description="Low complexity" evidence="1">
    <location>
        <begin position="1"/>
        <end position="11"/>
    </location>
</feature>
<dbReference type="RefSeq" id="WP_338449923.1">
    <property type="nucleotide sequence ID" value="NZ_CP137640.1"/>
</dbReference>